<evidence type="ECO:0000313" key="3">
    <source>
        <dbReference type="Proteomes" id="UP001162131"/>
    </source>
</evidence>
<dbReference type="GO" id="GO:0001003">
    <property type="term" value="F:RNA polymerase III type 2 promoter sequence-specific DNA binding"/>
    <property type="evidence" value="ECO:0007669"/>
    <property type="project" value="TreeGrafter"/>
</dbReference>
<dbReference type="EMBL" id="CAJZBQ010000039">
    <property type="protein sequence ID" value="CAG9325670.1"/>
    <property type="molecule type" value="Genomic_DNA"/>
</dbReference>
<gene>
    <name evidence="2" type="ORF">BSTOLATCC_MIC39466</name>
</gene>
<protein>
    <recommendedName>
        <fullName evidence="1">Transcription factor IIIC subunit 5 HTH domain-containing protein</fullName>
    </recommendedName>
</protein>
<dbReference type="GO" id="GO:0001002">
    <property type="term" value="F:RNA polymerase III type 1 promoter sequence-specific DNA binding"/>
    <property type="evidence" value="ECO:0007669"/>
    <property type="project" value="TreeGrafter"/>
</dbReference>
<dbReference type="InterPro" id="IPR040454">
    <property type="entry name" value="TF_IIIC_Tfc1/Sfc1"/>
</dbReference>
<dbReference type="PANTHER" id="PTHR13230:SF5">
    <property type="entry name" value="GENERAL TRANSCRIPTION FACTOR 3C POLYPEPTIDE 5"/>
    <property type="match status" value="1"/>
</dbReference>
<name>A0AAU9JJ45_9CILI</name>
<keyword evidence="3" id="KW-1185">Reference proteome</keyword>
<organism evidence="2 3">
    <name type="scientific">Blepharisma stoltei</name>
    <dbReference type="NCBI Taxonomy" id="1481888"/>
    <lineage>
        <taxon>Eukaryota</taxon>
        <taxon>Sar</taxon>
        <taxon>Alveolata</taxon>
        <taxon>Ciliophora</taxon>
        <taxon>Postciliodesmatophora</taxon>
        <taxon>Heterotrichea</taxon>
        <taxon>Heterotrichida</taxon>
        <taxon>Blepharismidae</taxon>
        <taxon>Blepharisma</taxon>
    </lineage>
</organism>
<reference evidence="2" key="1">
    <citation type="submission" date="2021-09" db="EMBL/GenBank/DDBJ databases">
        <authorList>
            <consortium name="AG Swart"/>
            <person name="Singh M."/>
            <person name="Singh A."/>
            <person name="Seah K."/>
            <person name="Emmerich C."/>
        </authorList>
    </citation>
    <scope>NUCLEOTIDE SEQUENCE</scope>
    <source>
        <strain evidence="2">ATCC30299</strain>
    </source>
</reference>
<dbReference type="GO" id="GO:0006384">
    <property type="term" value="P:transcription initiation at RNA polymerase III promoter"/>
    <property type="evidence" value="ECO:0007669"/>
    <property type="project" value="InterPro"/>
</dbReference>
<dbReference type="PANTHER" id="PTHR13230">
    <property type="entry name" value="GENERAL TRANSCRIPTION FACTOR IIIC, POLYPEPTIDE 5"/>
    <property type="match status" value="1"/>
</dbReference>
<comment type="caution">
    <text evidence="2">The sequence shown here is derived from an EMBL/GenBank/DDBJ whole genome shotgun (WGS) entry which is preliminary data.</text>
</comment>
<evidence type="ECO:0000313" key="2">
    <source>
        <dbReference type="EMBL" id="CAG9325670.1"/>
    </source>
</evidence>
<sequence>MENNLEDFDFELPEDIDNVLLNLAVQDEENYKEFLVPVSYTKNRLVQAQPFFYNPYMTSKPDDTEIDSENRPIKSISIPYEESNIPTMPLCKPPMKKGEFFMEKVSSFFRERPIWLKNAMIQSLSEENLSQNHLKHLLASLSYSYESGPWRNAYVRFGYNPREHPESVCFQVIDFRTREDIMTSSSKGPYDHTFSTLPKQQGQLYQLSDIQNDQIKDILVDQESLSPVCTKRTGWLTKKAYEDIRKILKEMYNMLKLE</sequence>
<proteinExistence type="predicted"/>
<dbReference type="InterPro" id="IPR019136">
    <property type="entry name" value="TF_IIIC_su-5_HTH"/>
</dbReference>
<dbReference type="Proteomes" id="UP001162131">
    <property type="component" value="Unassembled WGS sequence"/>
</dbReference>
<feature type="domain" description="Transcription factor IIIC subunit 5 HTH" evidence="1">
    <location>
        <begin position="35"/>
        <end position="176"/>
    </location>
</feature>
<dbReference type="GO" id="GO:0000127">
    <property type="term" value="C:transcription factor TFIIIC complex"/>
    <property type="evidence" value="ECO:0007669"/>
    <property type="project" value="InterPro"/>
</dbReference>
<dbReference type="Pfam" id="PF09734">
    <property type="entry name" value="Tau95"/>
    <property type="match status" value="1"/>
</dbReference>
<accession>A0AAU9JJ45</accession>
<dbReference type="AlphaFoldDB" id="A0AAU9JJ45"/>
<evidence type="ECO:0000259" key="1">
    <source>
        <dbReference type="Pfam" id="PF09734"/>
    </source>
</evidence>